<dbReference type="CDD" id="cd14688">
    <property type="entry name" value="bZIP_YAP"/>
    <property type="match status" value="1"/>
</dbReference>
<feature type="compositionally biased region" description="Low complexity" evidence="1">
    <location>
        <begin position="121"/>
        <end position="134"/>
    </location>
</feature>
<feature type="region of interest" description="Disordered" evidence="1">
    <location>
        <begin position="1"/>
        <end position="268"/>
    </location>
</feature>
<evidence type="ECO:0000256" key="1">
    <source>
        <dbReference type="SAM" id="MobiDB-lite"/>
    </source>
</evidence>
<feature type="compositionally biased region" description="Low complexity" evidence="1">
    <location>
        <begin position="61"/>
        <end position="70"/>
    </location>
</feature>
<feature type="compositionally biased region" description="Low complexity" evidence="1">
    <location>
        <begin position="433"/>
        <end position="445"/>
    </location>
</feature>
<dbReference type="GeneID" id="25264509"/>
<dbReference type="HOGENOM" id="CLU_517942_0_0_1"/>
<proteinExistence type="predicted"/>
<feature type="region of interest" description="Disordered" evidence="1">
    <location>
        <begin position="376"/>
        <end position="400"/>
    </location>
</feature>
<evidence type="ECO:0000259" key="2">
    <source>
        <dbReference type="PROSITE" id="PS00036"/>
    </source>
</evidence>
<dbReference type="InterPro" id="IPR004827">
    <property type="entry name" value="bZIP"/>
</dbReference>
<feature type="region of interest" description="Disordered" evidence="1">
    <location>
        <begin position="412"/>
        <end position="526"/>
    </location>
</feature>
<gene>
    <name evidence="3" type="ORF">K437DRAFT_256742</name>
</gene>
<comment type="caution">
    <text evidence="3">The sequence shown here is derived from an EMBL/GenBank/DDBJ whole genome shotgun (WGS) entry which is preliminary data.</text>
</comment>
<evidence type="ECO:0000313" key="3">
    <source>
        <dbReference type="EMBL" id="KDN45084.1"/>
    </source>
</evidence>
<feature type="compositionally biased region" description="Low complexity" evidence="1">
    <location>
        <begin position="197"/>
        <end position="211"/>
    </location>
</feature>
<feature type="compositionally biased region" description="Polar residues" evidence="1">
    <location>
        <begin position="446"/>
        <end position="456"/>
    </location>
</feature>
<dbReference type="AlphaFoldDB" id="A0A066W1X7"/>
<feature type="compositionally biased region" description="Low complexity" evidence="1">
    <location>
        <begin position="463"/>
        <end position="476"/>
    </location>
</feature>
<organism evidence="3 4">
    <name type="scientific">Tilletiaria anomala (strain ATCC 24038 / CBS 436.72 / UBC 951)</name>
    <dbReference type="NCBI Taxonomy" id="1037660"/>
    <lineage>
        <taxon>Eukaryota</taxon>
        <taxon>Fungi</taxon>
        <taxon>Dikarya</taxon>
        <taxon>Basidiomycota</taxon>
        <taxon>Ustilaginomycotina</taxon>
        <taxon>Exobasidiomycetes</taxon>
        <taxon>Georgefischeriales</taxon>
        <taxon>Tilletiariaceae</taxon>
        <taxon>Tilletiaria</taxon>
    </lineage>
</organism>
<protein>
    <recommendedName>
        <fullName evidence="2">BZIP domain-containing protein</fullName>
    </recommendedName>
</protein>
<dbReference type="Proteomes" id="UP000027361">
    <property type="component" value="Unassembled WGS sequence"/>
</dbReference>
<name>A0A066W1X7_TILAU</name>
<dbReference type="EMBL" id="JMSN01000045">
    <property type="protein sequence ID" value="KDN45084.1"/>
    <property type="molecule type" value="Genomic_DNA"/>
</dbReference>
<feature type="compositionally biased region" description="Polar residues" evidence="1">
    <location>
        <begin position="380"/>
        <end position="398"/>
    </location>
</feature>
<feature type="compositionally biased region" description="Polar residues" evidence="1">
    <location>
        <begin position="99"/>
        <end position="113"/>
    </location>
</feature>
<reference evidence="3 4" key="1">
    <citation type="submission" date="2014-05" db="EMBL/GenBank/DDBJ databases">
        <title>Draft genome sequence of a rare smut relative, Tilletiaria anomala UBC 951.</title>
        <authorList>
            <consortium name="DOE Joint Genome Institute"/>
            <person name="Toome M."/>
            <person name="Kuo A."/>
            <person name="Henrissat B."/>
            <person name="Lipzen A."/>
            <person name="Tritt A."/>
            <person name="Yoshinaga Y."/>
            <person name="Zane M."/>
            <person name="Barry K."/>
            <person name="Grigoriev I.V."/>
            <person name="Spatafora J.W."/>
            <person name="Aimea M.C."/>
        </authorList>
    </citation>
    <scope>NUCLEOTIDE SEQUENCE [LARGE SCALE GENOMIC DNA]</scope>
    <source>
        <strain evidence="3 4">UBC 951</strain>
    </source>
</reference>
<dbReference type="RefSeq" id="XP_013243046.1">
    <property type="nucleotide sequence ID" value="XM_013387592.1"/>
</dbReference>
<feature type="compositionally biased region" description="Polar residues" evidence="1">
    <location>
        <begin position="517"/>
        <end position="526"/>
    </location>
</feature>
<dbReference type="GO" id="GO:0003700">
    <property type="term" value="F:DNA-binding transcription factor activity"/>
    <property type="evidence" value="ECO:0007669"/>
    <property type="project" value="InterPro"/>
</dbReference>
<dbReference type="FunCoup" id="A0A066W1X7">
    <property type="interactions" value="23"/>
</dbReference>
<feature type="domain" description="BZIP" evidence="2">
    <location>
        <begin position="250"/>
        <end position="265"/>
    </location>
</feature>
<feature type="compositionally biased region" description="Gly residues" evidence="1">
    <location>
        <begin position="19"/>
        <end position="28"/>
    </location>
</feature>
<dbReference type="InParanoid" id="A0A066W1X7"/>
<feature type="compositionally biased region" description="Low complexity" evidence="1">
    <location>
        <begin position="144"/>
        <end position="159"/>
    </location>
</feature>
<dbReference type="PROSITE" id="PS00036">
    <property type="entry name" value="BZIP_BASIC"/>
    <property type="match status" value="1"/>
</dbReference>
<feature type="compositionally biased region" description="Polar residues" evidence="1">
    <location>
        <begin position="1"/>
        <end position="12"/>
    </location>
</feature>
<sequence length="526" mass="53942">MNALQDSRFQQQGAAAAAAGGGGSGSGPLSGARDSRTAPSVEQAEQQHVEAQLKGHAQPFQPHAPGQGHHFPPHHHHQQQRHALGHGDQQHQGDAADSSWYTQSMPPENWRSSSDVRDAENSAAAVALAAAAAEASRHAHTHGHGQAQGPADPDNQGQGQDRRGTGPPPPPPLEYYSQEPGVPDSAQVPCAEGSTVAGAGAAGPAAGNGTAADRDASVPTCDAADLINTADGQAVSGKRKRGIRDVDPSKRAAQNRAAQKRFREKRDEKYRRLEEAQQTFDALKAARDELATQLTSFAAEREELRARILAAEMIASDLRAESTQLRAALDGEVEAVYTQLREENMNLKGALRAFAGGNGQVQAQIQHSGLPGATNAVIAGNSTNAPEGASATGSSSGNPEGIEQILQQYHIPYPGFTPSAPAADAPGMTTDPTGATASATNTTDTSLQPPGQSLTSAPDEKSAPAPAASGSQPAGGTSLVPGLGTRAGPLDHLVTAAASAPRADTSTTAGAGRRQTRGSTTTATAL</sequence>
<evidence type="ECO:0000313" key="4">
    <source>
        <dbReference type="Proteomes" id="UP000027361"/>
    </source>
</evidence>
<accession>A0A066W1X7</accession>
<feature type="compositionally biased region" description="Basic residues" evidence="1">
    <location>
        <begin position="71"/>
        <end position="84"/>
    </location>
</feature>
<keyword evidence="4" id="KW-1185">Reference proteome</keyword>